<keyword evidence="3" id="KW-1185">Reference proteome</keyword>
<dbReference type="PANTHER" id="PTHR47135">
    <property type="entry name" value="FIBRONECTIN TYPE III DOMAIN-CONTAINING PROTEIN 7"/>
    <property type="match status" value="1"/>
</dbReference>
<reference evidence="2" key="1">
    <citation type="submission" date="2025-08" db="UniProtKB">
        <authorList>
            <consortium name="Ensembl"/>
        </authorList>
    </citation>
    <scope>IDENTIFICATION</scope>
</reference>
<feature type="domain" description="Fibronectin type-III" evidence="1">
    <location>
        <begin position="163"/>
        <end position="250"/>
    </location>
</feature>
<dbReference type="SMART" id="SM00060">
    <property type="entry name" value="FN3"/>
    <property type="match status" value="5"/>
</dbReference>
<dbReference type="PANTHER" id="PTHR47135:SF4">
    <property type="match status" value="1"/>
</dbReference>
<dbReference type="GeneTree" id="ENSGT00980000198596"/>
<protein>
    <recommendedName>
        <fullName evidence="1">Fibronectin type-III domain-containing protein</fullName>
    </recommendedName>
</protein>
<feature type="domain" description="Fibronectin type-III" evidence="1">
    <location>
        <begin position="1"/>
        <end position="80"/>
    </location>
</feature>
<proteinExistence type="predicted"/>
<dbReference type="OMA" id="TSIKFEW"/>
<name>A0A3B3DY87_ORYME</name>
<dbReference type="PROSITE" id="PS50853">
    <property type="entry name" value="FN3"/>
    <property type="match status" value="4"/>
</dbReference>
<dbReference type="Proteomes" id="UP000261560">
    <property type="component" value="Unplaced"/>
</dbReference>
<reference evidence="2" key="2">
    <citation type="submission" date="2025-09" db="UniProtKB">
        <authorList>
            <consortium name="Ensembl"/>
        </authorList>
    </citation>
    <scope>IDENTIFICATION</scope>
</reference>
<dbReference type="Gene3D" id="2.60.40.10">
    <property type="entry name" value="Immunoglobulins"/>
    <property type="match status" value="5"/>
</dbReference>
<feature type="domain" description="Fibronectin type-III" evidence="1">
    <location>
        <begin position="599"/>
        <end position="685"/>
    </location>
</feature>
<dbReference type="AlphaFoldDB" id="A0A3B3DY87"/>
<accession>A0A3B3DY87</accession>
<dbReference type="InterPro" id="IPR036116">
    <property type="entry name" value="FN3_sf"/>
</dbReference>
<sequence>EQNCTSNSMTVKWHDNSTAQNYTVKAASASGVNSTCESTNSSCSFLDLSCGQLYSFTVMGYSNVCTSDVSPPIKSYTGKEFDFSKHNFCVESEFYYKPCAPVNLTVLYNVSTAQVMWAGAKDGGSFSVAAVNNKVQTVTCNSTNTHCSLVGLECSQIYNITVMVADPSSSLKCEPLSATVSWQQTGFALGYVAYVDSKGGHQTSCVSSNTTSCSISGLMCGTVYSVWVKALGKQHNSSDSSVISLTSGPCQPVIASVQAPCQSDEVQISWNNTDGAVNYLVRTAGNRGYMKTHNTTQSFLSATLPCGQEFNVTVQGQGSVCDSTPSSPAFFKTGNYSFPILITYGSLDSIDMPSDGAETYIAIATGVDSHTHQCLTNTTSCTWTDLHCGEEYTVVVRAKTVNCSSLIPSTPVEFSPCPPSNVSAQMTCQSSNMTVYWDAIRDADHFLVSLTSVNGTIQLCNTTTTTCFISNATCGETFTIQVTSVRASRQVSTCFLFKFFSSPCQPKGVNGHIDCVSNSAWITWDAALGANNYTVSAVGSGISTTNCTSITDTRCEVKDLACGVSFNFTVTASNTRCDSQPSAPFSLETGIYDPKFPCPPQNVSVNASCQTHSAVISWNQSPVAESYQVVATGANGHKHMCNTSSTSCSLTELHCDEQYTVSMTASHENCTSKPSQNATLNTGMY</sequence>
<organism evidence="2 3">
    <name type="scientific">Oryzias melastigma</name>
    <name type="common">Marine medaka</name>
    <dbReference type="NCBI Taxonomy" id="30732"/>
    <lineage>
        <taxon>Eukaryota</taxon>
        <taxon>Metazoa</taxon>
        <taxon>Chordata</taxon>
        <taxon>Craniata</taxon>
        <taxon>Vertebrata</taxon>
        <taxon>Euteleostomi</taxon>
        <taxon>Actinopterygii</taxon>
        <taxon>Neopterygii</taxon>
        <taxon>Teleostei</taxon>
        <taxon>Neoteleostei</taxon>
        <taxon>Acanthomorphata</taxon>
        <taxon>Ovalentaria</taxon>
        <taxon>Atherinomorphae</taxon>
        <taxon>Beloniformes</taxon>
        <taxon>Adrianichthyidae</taxon>
        <taxon>Oryziinae</taxon>
        <taxon>Oryzias</taxon>
    </lineage>
</organism>
<dbReference type="SUPFAM" id="SSF49265">
    <property type="entry name" value="Fibronectin type III"/>
    <property type="match status" value="6"/>
</dbReference>
<dbReference type="Ensembl" id="ENSOMET00000029694.1">
    <property type="protein sequence ID" value="ENSOMEP00000035088.1"/>
    <property type="gene ID" value="ENSOMEG00000022118.1"/>
</dbReference>
<feature type="domain" description="Fibronectin type-III" evidence="1">
    <location>
        <begin position="505"/>
        <end position="592"/>
    </location>
</feature>
<dbReference type="Pfam" id="PF00041">
    <property type="entry name" value="fn3"/>
    <property type="match status" value="1"/>
</dbReference>
<dbReference type="InterPro" id="IPR013783">
    <property type="entry name" value="Ig-like_fold"/>
</dbReference>
<evidence type="ECO:0000313" key="2">
    <source>
        <dbReference type="Ensembl" id="ENSOMEP00000035088.1"/>
    </source>
</evidence>
<evidence type="ECO:0000313" key="3">
    <source>
        <dbReference type="Proteomes" id="UP000261560"/>
    </source>
</evidence>
<dbReference type="InterPro" id="IPR003961">
    <property type="entry name" value="FN3_dom"/>
</dbReference>
<evidence type="ECO:0000259" key="1">
    <source>
        <dbReference type="PROSITE" id="PS50853"/>
    </source>
</evidence>
<dbReference type="CDD" id="cd00063">
    <property type="entry name" value="FN3"/>
    <property type="match status" value="4"/>
</dbReference>